<keyword evidence="3 6" id="KW-0597">Phosphoprotein</keyword>
<dbReference type="PRINTS" id="PR00344">
    <property type="entry name" value="BCTRLSENSOR"/>
</dbReference>
<feature type="domain" description="Response regulatory" evidence="8">
    <location>
        <begin position="542"/>
        <end position="658"/>
    </location>
</feature>
<gene>
    <name evidence="9" type="ORF">NOG11_04535</name>
</gene>
<reference evidence="9" key="1">
    <citation type="submission" date="2022-07" db="EMBL/GenBank/DDBJ databases">
        <title>Parvularcula maris sp. nov., an algicidal bacterium isolated from seawater.</title>
        <authorList>
            <person name="Li F."/>
        </authorList>
    </citation>
    <scope>NUCLEOTIDE SEQUENCE</scope>
    <source>
        <strain evidence="9">BGMRC 0090</strain>
    </source>
</reference>
<dbReference type="InterPro" id="IPR003661">
    <property type="entry name" value="HisK_dim/P_dom"/>
</dbReference>
<dbReference type="SUPFAM" id="SSF55874">
    <property type="entry name" value="ATPase domain of HSP90 chaperone/DNA topoisomerase II/histidine kinase"/>
    <property type="match status" value="1"/>
</dbReference>
<dbReference type="Pfam" id="PF02518">
    <property type="entry name" value="HATPase_c"/>
    <property type="match status" value="1"/>
</dbReference>
<protein>
    <recommendedName>
        <fullName evidence="2">histidine kinase</fullName>
        <ecNumber evidence="2">2.7.13.3</ecNumber>
    </recommendedName>
</protein>
<feature type="domain" description="Histidine kinase" evidence="7">
    <location>
        <begin position="311"/>
        <end position="522"/>
    </location>
</feature>
<dbReference type="Pfam" id="PF00512">
    <property type="entry name" value="HisKA"/>
    <property type="match status" value="1"/>
</dbReference>
<evidence type="ECO:0000313" key="9">
    <source>
        <dbReference type="EMBL" id="MCQ8184648.1"/>
    </source>
</evidence>
<dbReference type="SUPFAM" id="SSF52172">
    <property type="entry name" value="CheY-like"/>
    <property type="match status" value="1"/>
</dbReference>
<dbReference type="InterPro" id="IPR036097">
    <property type="entry name" value="HisK_dim/P_sf"/>
</dbReference>
<dbReference type="InterPro" id="IPR005467">
    <property type="entry name" value="His_kinase_dom"/>
</dbReference>
<sequence length="663" mass="71977">MIPEPLSPADQGGDLKNLLFEHLDEGLLVLDPSGMVELVTARAEELLFSPAGIAPSPGMPIGELVEALVESDLVVVPDEVGKVEYATLVESAIRQNRKNVQMGRRDLPALRISCRELPDGRRFISMIEHVLDLLEPIATMKPALSHTDQLPVVVAREGFEVPGQLSEALEFLEEGFALYDKEDRFILCNRKFCELLFVDPEARPRPGELMDDIVLRAGRTNANRGMPEGMTIEEYSAAATAAFKALSKNVQYELNDGRIMEVSGHRTKNGGSLFTTLDVTEREAAAKEAEHQRAVAHQNEKLSALGELLAGVAHELNNPLSIVVGFSQMLESELTGEKQLRRIGKIRTAAERSARIVKTFLAMARQRPARIEPASPAELMENAAEIATYGFRADGGEVSLRLSYDTADVLVDKDQLVQVLSNLIVNAEQAMKGAPDPGRMVLSVMQRGARIDMEVTDNGVGMDEATRARVFEPFFTTKGVGEGTGFGLAFCHRIVAAHGGELKASSAPGEGSSFVVSLPAAPPSALATRAPMRDAGTHASLRVLVVDDERDVADLVAEMLTDRGHQVTCAYAPTEAVKRAQTEGFDLVISDMKMPGMMGDALMKLIIETRPAMKGRFGFITGDSLSEGVRSFLDEGSHPFIEKPIAADEFDALLARLTKQVQP</sequence>
<evidence type="ECO:0000313" key="10">
    <source>
        <dbReference type="Proteomes" id="UP001142610"/>
    </source>
</evidence>
<dbReference type="EMBL" id="JANIBC010000002">
    <property type="protein sequence ID" value="MCQ8184648.1"/>
    <property type="molecule type" value="Genomic_DNA"/>
</dbReference>
<evidence type="ECO:0000256" key="1">
    <source>
        <dbReference type="ARBA" id="ARBA00000085"/>
    </source>
</evidence>
<dbReference type="Gene3D" id="3.40.50.2300">
    <property type="match status" value="1"/>
</dbReference>
<evidence type="ECO:0000256" key="3">
    <source>
        <dbReference type="ARBA" id="ARBA00022553"/>
    </source>
</evidence>
<dbReference type="AlphaFoldDB" id="A0A9X2L7Y6"/>
<dbReference type="Gene3D" id="1.10.287.130">
    <property type="match status" value="1"/>
</dbReference>
<dbReference type="PROSITE" id="PS50109">
    <property type="entry name" value="HIS_KIN"/>
    <property type="match status" value="1"/>
</dbReference>
<keyword evidence="4" id="KW-0808">Transferase</keyword>
<keyword evidence="10" id="KW-1185">Reference proteome</keyword>
<dbReference type="InterPro" id="IPR011006">
    <property type="entry name" value="CheY-like_superfamily"/>
</dbReference>
<dbReference type="InterPro" id="IPR003594">
    <property type="entry name" value="HATPase_dom"/>
</dbReference>
<dbReference type="RefSeq" id="WP_256618497.1">
    <property type="nucleotide sequence ID" value="NZ_JANIBC010000002.1"/>
</dbReference>
<dbReference type="PROSITE" id="PS50110">
    <property type="entry name" value="RESPONSE_REGULATORY"/>
    <property type="match status" value="1"/>
</dbReference>
<organism evidence="9 10">
    <name type="scientific">Parvularcula maris</name>
    <dbReference type="NCBI Taxonomy" id="2965077"/>
    <lineage>
        <taxon>Bacteria</taxon>
        <taxon>Pseudomonadati</taxon>
        <taxon>Pseudomonadota</taxon>
        <taxon>Alphaproteobacteria</taxon>
        <taxon>Parvularculales</taxon>
        <taxon>Parvularculaceae</taxon>
        <taxon>Parvularcula</taxon>
    </lineage>
</organism>
<accession>A0A9X2L7Y6</accession>
<dbReference type="PANTHER" id="PTHR43047:SF62">
    <property type="entry name" value="SENSOR HISTIDINE KINASE DPIB"/>
    <property type="match status" value="1"/>
</dbReference>
<dbReference type="Proteomes" id="UP001142610">
    <property type="component" value="Unassembled WGS sequence"/>
</dbReference>
<evidence type="ECO:0000259" key="8">
    <source>
        <dbReference type="PROSITE" id="PS50110"/>
    </source>
</evidence>
<dbReference type="Pfam" id="PF12860">
    <property type="entry name" value="PAS_7"/>
    <property type="match status" value="1"/>
</dbReference>
<comment type="catalytic activity">
    <reaction evidence="1">
        <text>ATP + protein L-histidine = ADP + protein N-phospho-L-histidine.</text>
        <dbReference type="EC" id="2.7.13.3"/>
    </reaction>
</comment>
<dbReference type="GO" id="GO:0009927">
    <property type="term" value="F:histidine phosphotransfer kinase activity"/>
    <property type="evidence" value="ECO:0007669"/>
    <property type="project" value="TreeGrafter"/>
</dbReference>
<dbReference type="SUPFAM" id="SSF47384">
    <property type="entry name" value="Homodimeric domain of signal transducing histidine kinase"/>
    <property type="match status" value="1"/>
</dbReference>
<dbReference type="SMART" id="SM00448">
    <property type="entry name" value="REC"/>
    <property type="match status" value="1"/>
</dbReference>
<evidence type="ECO:0000256" key="6">
    <source>
        <dbReference type="PROSITE-ProRule" id="PRU00169"/>
    </source>
</evidence>
<proteinExistence type="predicted"/>
<evidence type="ECO:0000259" key="7">
    <source>
        <dbReference type="PROSITE" id="PS50109"/>
    </source>
</evidence>
<evidence type="ECO:0000256" key="5">
    <source>
        <dbReference type="ARBA" id="ARBA00022777"/>
    </source>
</evidence>
<dbReference type="SMART" id="SM00387">
    <property type="entry name" value="HATPase_c"/>
    <property type="match status" value="1"/>
</dbReference>
<dbReference type="CDD" id="cd00156">
    <property type="entry name" value="REC"/>
    <property type="match status" value="1"/>
</dbReference>
<evidence type="ECO:0000256" key="4">
    <source>
        <dbReference type="ARBA" id="ARBA00022679"/>
    </source>
</evidence>
<feature type="modified residue" description="4-aspartylphosphate" evidence="6">
    <location>
        <position position="591"/>
    </location>
</feature>
<keyword evidence="5" id="KW-0418">Kinase</keyword>
<dbReference type="Pfam" id="PF00072">
    <property type="entry name" value="Response_reg"/>
    <property type="match status" value="1"/>
</dbReference>
<comment type="caution">
    <text evidence="9">The sequence shown here is derived from an EMBL/GenBank/DDBJ whole genome shotgun (WGS) entry which is preliminary data.</text>
</comment>
<name>A0A9X2L7Y6_9PROT</name>
<dbReference type="InterPro" id="IPR004358">
    <property type="entry name" value="Sig_transdc_His_kin-like_C"/>
</dbReference>
<dbReference type="Gene3D" id="3.30.565.10">
    <property type="entry name" value="Histidine kinase-like ATPase, C-terminal domain"/>
    <property type="match status" value="1"/>
</dbReference>
<dbReference type="EC" id="2.7.13.3" evidence="2"/>
<dbReference type="CDD" id="cd00082">
    <property type="entry name" value="HisKA"/>
    <property type="match status" value="1"/>
</dbReference>
<dbReference type="GO" id="GO:0000155">
    <property type="term" value="F:phosphorelay sensor kinase activity"/>
    <property type="evidence" value="ECO:0007669"/>
    <property type="project" value="InterPro"/>
</dbReference>
<evidence type="ECO:0000256" key="2">
    <source>
        <dbReference type="ARBA" id="ARBA00012438"/>
    </source>
</evidence>
<dbReference type="SMART" id="SM00388">
    <property type="entry name" value="HisKA"/>
    <property type="match status" value="1"/>
</dbReference>
<dbReference type="InterPro" id="IPR001789">
    <property type="entry name" value="Sig_transdc_resp-reg_receiver"/>
</dbReference>
<dbReference type="PANTHER" id="PTHR43047">
    <property type="entry name" value="TWO-COMPONENT HISTIDINE PROTEIN KINASE"/>
    <property type="match status" value="1"/>
</dbReference>
<dbReference type="GO" id="GO:0005886">
    <property type="term" value="C:plasma membrane"/>
    <property type="evidence" value="ECO:0007669"/>
    <property type="project" value="TreeGrafter"/>
</dbReference>
<dbReference type="InterPro" id="IPR036890">
    <property type="entry name" value="HATPase_C_sf"/>
</dbReference>